<reference evidence="1" key="1">
    <citation type="submission" date="2019-06" db="EMBL/GenBank/DDBJ databases">
        <authorList>
            <person name="Murdoch R.W."/>
            <person name="Fathepure B."/>
        </authorList>
    </citation>
    <scope>NUCLEOTIDE SEQUENCE</scope>
</reference>
<name>A0A5B8RHD2_9ZZZZ</name>
<organism evidence="1">
    <name type="scientific">uncultured organism</name>
    <dbReference type="NCBI Taxonomy" id="155900"/>
    <lineage>
        <taxon>unclassified sequences</taxon>
        <taxon>environmental samples</taxon>
    </lineage>
</organism>
<sequence>MAAESRVRVPSPASMALSSTRVSRVPSVRLMDTAPPTAAFPEARTLPAADQMLLPLSGWAVVKVTSSAVMPASRTVVFTEPPIRL</sequence>
<gene>
    <name evidence="1" type="ORF">KBTEX_03315</name>
</gene>
<proteinExistence type="predicted"/>
<dbReference type="AlphaFoldDB" id="A0A5B8RHD2"/>
<accession>A0A5B8RHD2</accession>
<protein>
    <submittedName>
        <fullName evidence="1">Uncharacterized protein</fullName>
    </submittedName>
</protein>
<evidence type="ECO:0000313" key="1">
    <source>
        <dbReference type="EMBL" id="QEA06972.1"/>
    </source>
</evidence>
<dbReference type="EMBL" id="MN079189">
    <property type="protein sequence ID" value="QEA06972.1"/>
    <property type="molecule type" value="Genomic_DNA"/>
</dbReference>